<feature type="compositionally biased region" description="Polar residues" evidence="1">
    <location>
        <begin position="182"/>
        <end position="196"/>
    </location>
</feature>
<protein>
    <submittedName>
        <fullName evidence="2">Uncharacterized protein</fullName>
    </submittedName>
</protein>
<gene>
    <name evidence="2" type="ORF">Nepgr_023030</name>
</gene>
<reference evidence="2" key="1">
    <citation type="submission" date="2023-05" db="EMBL/GenBank/DDBJ databases">
        <title>Nepenthes gracilis genome sequencing.</title>
        <authorList>
            <person name="Fukushima K."/>
        </authorList>
    </citation>
    <scope>NUCLEOTIDE SEQUENCE</scope>
    <source>
        <strain evidence="2">SING2019-196</strain>
    </source>
</reference>
<accession>A0AAD3T1C0</accession>
<dbReference type="EMBL" id="BSYO01000022">
    <property type="protein sequence ID" value="GMH21188.1"/>
    <property type="molecule type" value="Genomic_DNA"/>
</dbReference>
<comment type="caution">
    <text evidence="2">The sequence shown here is derived from an EMBL/GenBank/DDBJ whole genome shotgun (WGS) entry which is preliminary data.</text>
</comment>
<organism evidence="2 3">
    <name type="scientific">Nepenthes gracilis</name>
    <name type="common">Slender pitcher plant</name>
    <dbReference type="NCBI Taxonomy" id="150966"/>
    <lineage>
        <taxon>Eukaryota</taxon>
        <taxon>Viridiplantae</taxon>
        <taxon>Streptophyta</taxon>
        <taxon>Embryophyta</taxon>
        <taxon>Tracheophyta</taxon>
        <taxon>Spermatophyta</taxon>
        <taxon>Magnoliopsida</taxon>
        <taxon>eudicotyledons</taxon>
        <taxon>Gunneridae</taxon>
        <taxon>Pentapetalae</taxon>
        <taxon>Caryophyllales</taxon>
        <taxon>Nepenthaceae</taxon>
        <taxon>Nepenthes</taxon>
    </lineage>
</organism>
<sequence>MLEVQSPSLLRGENCQPLSAVVKIAFCWISLVVLLALAKPGVDLHSISFMFDVGCQDAAGCTWRSEVVCSWLEAALDAYLVCPGTCFRCVKSLAGILRSTFGHELELWMLIVSEFLVKSDSCCGCCVSNSPIGAVPTEPGPSGGQLTVAPISTEGISPYSVDGDALPTHHHSSDDAGGGDCNSPNGADLDSQSTPGQPVPPRPDPTNPELPSLAP</sequence>
<evidence type="ECO:0000256" key="1">
    <source>
        <dbReference type="SAM" id="MobiDB-lite"/>
    </source>
</evidence>
<evidence type="ECO:0000313" key="3">
    <source>
        <dbReference type="Proteomes" id="UP001279734"/>
    </source>
</evidence>
<proteinExistence type="predicted"/>
<dbReference type="AlphaFoldDB" id="A0AAD3T1C0"/>
<dbReference type="Proteomes" id="UP001279734">
    <property type="component" value="Unassembled WGS sequence"/>
</dbReference>
<feature type="region of interest" description="Disordered" evidence="1">
    <location>
        <begin position="159"/>
        <end position="215"/>
    </location>
</feature>
<feature type="compositionally biased region" description="Pro residues" evidence="1">
    <location>
        <begin position="197"/>
        <end position="215"/>
    </location>
</feature>
<keyword evidence="3" id="KW-1185">Reference proteome</keyword>
<name>A0AAD3T1C0_NEPGR</name>
<evidence type="ECO:0000313" key="2">
    <source>
        <dbReference type="EMBL" id="GMH21188.1"/>
    </source>
</evidence>